<feature type="region of interest" description="Disordered" evidence="2">
    <location>
        <begin position="229"/>
        <end position="445"/>
    </location>
</feature>
<dbReference type="Proteomes" id="UP000006727">
    <property type="component" value="Chromosome 22"/>
</dbReference>
<dbReference type="InterPro" id="IPR036163">
    <property type="entry name" value="HMA_dom_sf"/>
</dbReference>
<dbReference type="PROSITE" id="PS50846">
    <property type="entry name" value="HMA_2"/>
    <property type="match status" value="1"/>
</dbReference>
<feature type="compositionally biased region" description="Polar residues" evidence="2">
    <location>
        <begin position="279"/>
        <end position="299"/>
    </location>
</feature>
<dbReference type="Gramene" id="Pp3c22_7540V3.2">
    <property type="protein sequence ID" value="Pp3c22_7540V3.2"/>
    <property type="gene ID" value="Pp3c22_7540"/>
</dbReference>
<feature type="compositionally biased region" description="Acidic residues" evidence="2">
    <location>
        <begin position="301"/>
        <end position="311"/>
    </location>
</feature>
<accession>A9RJ51</accession>
<organism evidence="4 5">
    <name type="scientific">Physcomitrium patens</name>
    <name type="common">Spreading-leaved earth moss</name>
    <name type="synonym">Physcomitrella patens</name>
    <dbReference type="NCBI Taxonomy" id="3218"/>
    <lineage>
        <taxon>Eukaryota</taxon>
        <taxon>Viridiplantae</taxon>
        <taxon>Streptophyta</taxon>
        <taxon>Embryophyta</taxon>
        <taxon>Bryophyta</taxon>
        <taxon>Bryophytina</taxon>
        <taxon>Bryopsida</taxon>
        <taxon>Funariidae</taxon>
        <taxon>Funariales</taxon>
        <taxon>Funariaceae</taxon>
        <taxon>Physcomitrium</taxon>
    </lineage>
</organism>
<dbReference type="GeneID" id="112274785"/>
<feature type="compositionally biased region" description="Polar residues" evidence="2">
    <location>
        <begin position="432"/>
        <end position="445"/>
    </location>
</feature>
<dbReference type="AlphaFoldDB" id="A9RJ51"/>
<evidence type="ECO:0000259" key="3">
    <source>
        <dbReference type="PROSITE" id="PS50846"/>
    </source>
</evidence>
<dbReference type="EnsemblPlants" id="Pp3c22_7540V3.3">
    <property type="protein sequence ID" value="Pp3c22_7540V3.3"/>
    <property type="gene ID" value="Pp3c22_7540"/>
</dbReference>
<feature type="compositionally biased region" description="Polar residues" evidence="2">
    <location>
        <begin position="410"/>
        <end position="423"/>
    </location>
</feature>
<evidence type="ECO:0000256" key="1">
    <source>
        <dbReference type="ARBA" id="ARBA00022723"/>
    </source>
</evidence>
<dbReference type="eggNOG" id="ENOG502SEWB">
    <property type="taxonomic scope" value="Eukaryota"/>
</dbReference>
<feature type="compositionally biased region" description="Polar residues" evidence="2">
    <location>
        <begin position="261"/>
        <end position="272"/>
    </location>
</feature>
<dbReference type="Gene3D" id="3.30.70.100">
    <property type="match status" value="1"/>
</dbReference>
<reference evidence="4 5" key="2">
    <citation type="journal article" date="2018" name="Plant J.">
        <title>The Physcomitrella patens chromosome-scale assembly reveals moss genome structure and evolution.</title>
        <authorList>
            <person name="Lang D."/>
            <person name="Ullrich K.K."/>
            <person name="Murat F."/>
            <person name="Fuchs J."/>
            <person name="Jenkins J."/>
            <person name="Haas F.B."/>
            <person name="Piednoel M."/>
            <person name="Gundlach H."/>
            <person name="Van Bel M."/>
            <person name="Meyberg R."/>
            <person name="Vives C."/>
            <person name="Morata J."/>
            <person name="Symeonidi A."/>
            <person name="Hiss M."/>
            <person name="Muchero W."/>
            <person name="Kamisugi Y."/>
            <person name="Saleh O."/>
            <person name="Blanc G."/>
            <person name="Decker E.L."/>
            <person name="van Gessel N."/>
            <person name="Grimwood J."/>
            <person name="Hayes R.D."/>
            <person name="Graham S.W."/>
            <person name="Gunter L.E."/>
            <person name="McDaniel S.F."/>
            <person name="Hoernstein S.N.W."/>
            <person name="Larsson A."/>
            <person name="Li F.W."/>
            <person name="Perroud P.F."/>
            <person name="Phillips J."/>
            <person name="Ranjan P."/>
            <person name="Rokshar D.S."/>
            <person name="Rothfels C.J."/>
            <person name="Schneider L."/>
            <person name="Shu S."/>
            <person name="Stevenson D.W."/>
            <person name="Thummler F."/>
            <person name="Tillich M."/>
            <person name="Villarreal Aguilar J.C."/>
            <person name="Widiez T."/>
            <person name="Wong G.K."/>
            <person name="Wymore A."/>
            <person name="Zhang Y."/>
            <person name="Zimmer A.D."/>
            <person name="Quatrano R.S."/>
            <person name="Mayer K.F.X."/>
            <person name="Goodstein D."/>
            <person name="Casacuberta J.M."/>
            <person name="Vandepoele K."/>
            <person name="Reski R."/>
            <person name="Cuming A.C."/>
            <person name="Tuskan G.A."/>
            <person name="Maumus F."/>
            <person name="Salse J."/>
            <person name="Schmutz J."/>
            <person name="Rensing S.A."/>
        </authorList>
    </citation>
    <scope>NUCLEOTIDE SEQUENCE [LARGE SCALE GENOMIC DNA]</scope>
    <source>
        <strain evidence="4 5">cv. Gransden 2004</strain>
    </source>
</reference>
<dbReference type="PANTHER" id="PTHR22814">
    <property type="entry name" value="COPPER TRANSPORT PROTEIN ATOX1-RELATED"/>
    <property type="match status" value="1"/>
</dbReference>
<dbReference type="CDD" id="cd00371">
    <property type="entry name" value="HMA"/>
    <property type="match status" value="1"/>
</dbReference>
<dbReference type="InterPro" id="IPR006121">
    <property type="entry name" value="HMA_dom"/>
</dbReference>
<keyword evidence="1" id="KW-0479">Metal-binding</keyword>
<feature type="region of interest" description="Disordered" evidence="2">
    <location>
        <begin position="176"/>
        <end position="200"/>
    </location>
</feature>
<reference evidence="4 5" key="1">
    <citation type="journal article" date="2008" name="Science">
        <title>The Physcomitrella genome reveals evolutionary insights into the conquest of land by plants.</title>
        <authorList>
            <person name="Rensing S."/>
            <person name="Lang D."/>
            <person name="Zimmer A."/>
            <person name="Terry A."/>
            <person name="Salamov A."/>
            <person name="Shapiro H."/>
            <person name="Nishiyama T."/>
            <person name="Perroud P.-F."/>
            <person name="Lindquist E."/>
            <person name="Kamisugi Y."/>
            <person name="Tanahashi T."/>
            <person name="Sakakibara K."/>
            <person name="Fujita T."/>
            <person name="Oishi K."/>
            <person name="Shin-I T."/>
            <person name="Kuroki Y."/>
            <person name="Toyoda A."/>
            <person name="Suzuki Y."/>
            <person name="Hashimoto A."/>
            <person name="Yamaguchi K."/>
            <person name="Sugano A."/>
            <person name="Kohara Y."/>
            <person name="Fujiyama A."/>
            <person name="Anterola A."/>
            <person name="Aoki S."/>
            <person name="Ashton N."/>
            <person name="Barbazuk W.B."/>
            <person name="Barker E."/>
            <person name="Bennetzen J."/>
            <person name="Bezanilla M."/>
            <person name="Blankenship R."/>
            <person name="Cho S.H."/>
            <person name="Dutcher S."/>
            <person name="Estelle M."/>
            <person name="Fawcett J.A."/>
            <person name="Gundlach H."/>
            <person name="Hanada K."/>
            <person name="Heyl A."/>
            <person name="Hicks K.A."/>
            <person name="Hugh J."/>
            <person name="Lohr M."/>
            <person name="Mayer K."/>
            <person name="Melkozernov A."/>
            <person name="Murata T."/>
            <person name="Nelson D."/>
            <person name="Pils B."/>
            <person name="Prigge M."/>
            <person name="Reiss B."/>
            <person name="Renner T."/>
            <person name="Rombauts S."/>
            <person name="Rushton P."/>
            <person name="Sanderfoot A."/>
            <person name="Schween G."/>
            <person name="Shiu S.-H."/>
            <person name="Stueber K."/>
            <person name="Theodoulou F.L."/>
            <person name="Tu H."/>
            <person name="Van de Peer Y."/>
            <person name="Verrier P.J."/>
            <person name="Waters E."/>
            <person name="Wood A."/>
            <person name="Yang L."/>
            <person name="Cove D."/>
            <person name="Cuming A."/>
            <person name="Hasebe M."/>
            <person name="Lucas S."/>
            <person name="Mishler D.B."/>
            <person name="Reski R."/>
            <person name="Grigoriev I."/>
            <person name="Quatrano R.S."/>
            <person name="Boore J.L."/>
        </authorList>
    </citation>
    <scope>NUCLEOTIDE SEQUENCE [LARGE SCALE GENOMIC DNA]</scope>
    <source>
        <strain evidence="4 5">cv. Gransden 2004</strain>
    </source>
</reference>
<protein>
    <recommendedName>
        <fullName evidence="3">HMA domain-containing protein</fullName>
    </recommendedName>
</protein>
<feature type="domain" description="HMA" evidence="3">
    <location>
        <begin position="453"/>
        <end position="516"/>
    </location>
</feature>
<dbReference type="EnsemblPlants" id="Pp3c22_7540V3.2">
    <property type="protein sequence ID" value="Pp3c22_7540V3.2"/>
    <property type="gene ID" value="Pp3c22_7540"/>
</dbReference>
<dbReference type="Gramene" id="Pp3c22_7540V3.3">
    <property type="protein sequence ID" value="Pp3c22_7540V3.3"/>
    <property type="gene ID" value="Pp3c22_7540"/>
</dbReference>
<reference evidence="4" key="3">
    <citation type="submission" date="2020-12" db="UniProtKB">
        <authorList>
            <consortium name="EnsemblPlants"/>
        </authorList>
    </citation>
    <scope>IDENTIFICATION</scope>
</reference>
<dbReference type="EMBL" id="ABEU02000022">
    <property type="status" value="NOT_ANNOTATED_CDS"/>
    <property type="molecule type" value="Genomic_DNA"/>
</dbReference>
<dbReference type="SUPFAM" id="SSF55008">
    <property type="entry name" value="HMA, heavy metal-associated domain"/>
    <property type="match status" value="1"/>
</dbReference>
<dbReference type="PANTHER" id="PTHR22814:SF336">
    <property type="entry name" value="HEAVY METAL-ASSOCIATED ISOPRENYLATED PLANT PROTEIN 23"/>
    <property type="match status" value="1"/>
</dbReference>
<gene>
    <name evidence="4" type="primary">LOC112274785</name>
</gene>
<dbReference type="HOGENOM" id="CLU_479314_0_0_1"/>
<evidence type="ECO:0000313" key="5">
    <source>
        <dbReference type="Proteomes" id="UP000006727"/>
    </source>
</evidence>
<feature type="compositionally biased region" description="Low complexity" evidence="2">
    <location>
        <begin position="231"/>
        <end position="252"/>
    </location>
</feature>
<name>A9RJ51_PHYPA</name>
<sequence>MAGQYFYDPRPFYGINGHSGLLPLDEVFHGRYEPVPYWLDQRMTSLSFEDSYYPSQKQMMTAPLRPEMQQYIHREDNLMAYKRPEVRDDIYTDMYKRPQQMMRPEVQDDIYMDMYRRPQQLHAVPSGYRVYPEMKFLRGQSQDDMWLHFRTPMSGKSQNQFTGRGLESQGMMVRNGPVQSRQSEASMGPMPSRDNGSDQYRHSEMTMTSQMNKGQNNGGEQVLTRQMEMPMNNRPNNGNNNHSNKLMNMSSNQGGNDHKSWNNGDENSSRKSQGQGGQSVHSNGNQGNLKQRGFSQHDQSANDDDDDDEYEMGSTGRKTGFNNGDSFQHKGEMQQHSSNKNVGNQSYSSPQTLSKPKSCRQGQCDTQQVHDHNLSGQKQSKTSHKSHQDGWDSSSDDDESYKYTKKASKGQHNQGTTNFQHSGHGNGHGNKEQFSLQNHGQQAKQSQYSTNQSKCVELKVPICCDNCERKLRNAFEYMDGVENVLCDQWSRKVIVYGNVTADSVLKKVRRVKKASELWQQPKQLQHQIRAY</sequence>
<evidence type="ECO:0000313" key="4">
    <source>
        <dbReference type="EnsemblPlants" id="Pp3c22_7540V3.3"/>
    </source>
</evidence>
<proteinExistence type="predicted"/>
<feature type="compositionally biased region" description="Polar residues" evidence="2">
    <location>
        <begin position="334"/>
        <end position="367"/>
    </location>
</feature>
<evidence type="ECO:0000256" key="2">
    <source>
        <dbReference type="SAM" id="MobiDB-lite"/>
    </source>
</evidence>
<dbReference type="GO" id="GO:0046872">
    <property type="term" value="F:metal ion binding"/>
    <property type="evidence" value="ECO:0007669"/>
    <property type="project" value="UniProtKB-KW"/>
</dbReference>
<feature type="compositionally biased region" description="Polar residues" evidence="2">
    <location>
        <begin position="316"/>
        <end position="326"/>
    </location>
</feature>
<keyword evidence="5" id="KW-1185">Reference proteome</keyword>
<dbReference type="RefSeq" id="XP_024360316.1">
    <property type="nucleotide sequence ID" value="XM_024504548.2"/>
</dbReference>